<evidence type="ECO:0000313" key="1">
    <source>
        <dbReference type="EMBL" id="GAA3065231.1"/>
    </source>
</evidence>
<dbReference type="EMBL" id="BAAAVT010000010">
    <property type="protein sequence ID" value="GAA3065231.1"/>
    <property type="molecule type" value="Genomic_DNA"/>
</dbReference>
<dbReference type="RefSeq" id="WP_344681688.1">
    <property type="nucleotide sequence ID" value="NZ_BAAAVT010000010.1"/>
</dbReference>
<comment type="caution">
    <text evidence="1">The sequence shown here is derived from an EMBL/GenBank/DDBJ whole genome shotgun (WGS) entry which is preliminary data.</text>
</comment>
<reference evidence="2" key="1">
    <citation type="journal article" date="2019" name="Int. J. Syst. Evol. Microbiol.">
        <title>The Global Catalogue of Microorganisms (GCM) 10K type strain sequencing project: providing services to taxonomists for standard genome sequencing and annotation.</title>
        <authorList>
            <consortium name="The Broad Institute Genomics Platform"/>
            <consortium name="The Broad Institute Genome Sequencing Center for Infectious Disease"/>
            <person name="Wu L."/>
            <person name="Ma J."/>
        </authorList>
    </citation>
    <scope>NUCLEOTIDE SEQUENCE [LARGE SCALE GENOMIC DNA]</scope>
    <source>
        <strain evidence="2">JCM 14309</strain>
    </source>
</reference>
<dbReference type="InterPro" id="IPR034660">
    <property type="entry name" value="DinB/YfiT-like"/>
</dbReference>
<organism evidence="1 2">
    <name type="scientific">Nesterenkonia aethiopica</name>
    <dbReference type="NCBI Taxonomy" id="269144"/>
    <lineage>
        <taxon>Bacteria</taxon>
        <taxon>Bacillati</taxon>
        <taxon>Actinomycetota</taxon>
        <taxon>Actinomycetes</taxon>
        <taxon>Micrococcales</taxon>
        <taxon>Micrococcaceae</taxon>
        <taxon>Nesterenkonia</taxon>
    </lineage>
</organism>
<proteinExistence type="predicted"/>
<gene>
    <name evidence="1" type="ORF">GCM10010529_17720</name>
</gene>
<accession>A0ABP6M066</accession>
<protein>
    <submittedName>
        <fullName evidence="1">DinB family protein</fullName>
    </submittedName>
</protein>
<dbReference type="Gene3D" id="1.20.120.450">
    <property type="entry name" value="dinb family like domain"/>
    <property type="match status" value="1"/>
</dbReference>
<dbReference type="InterPro" id="IPR007061">
    <property type="entry name" value="MST-like"/>
</dbReference>
<sequence length="195" mass="21644">MPFLTPEVTDERDACAIYAVQQLEQLRIAALDLDDAQLRAAPTAGTLSMGGLIAHVSQTVVRWLHHVYFHGVAEPDRGLAEEAFALGFDGFWTGEEVPEETGAELRDRLATARDLVRPVLADADFDARVPIPDAPWFPKELDSWNVRWVAYHLVAETARHAGHADIIREHLDGQIAYALNARDVGESFDWAEYAG</sequence>
<dbReference type="Proteomes" id="UP001500236">
    <property type="component" value="Unassembled WGS sequence"/>
</dbReference>
<dbReference type="SUPFAM" id="SSF109854">
    <property type="entry name" value="DinB/YfiT-like putative metalloenzymes"/>
    <property type="match status" value="1"/>
</dbReference>
<keyword evidence="2" id="KW-1185">Reference proteome</keyword>
<evidence type="ECO:0000313" key="2">
    <source>
        <dbReference type="Proteomes" id="UP001500236"/>
    </source>
</evidence>
<name>A0ABP6M066_9MICC</name>
<dbReference type="Pfam" id="PF04978">
    <property type="entry name" value="MST"/>
    <property type="match status" value="1"/>
</dbReference>